<gene>
    <name evidence="2" type="ORF">NE857_29810</name>
</gene>
<dbReference type="RefSeq" id="WP_254418627.1">
    <property type="nucleotide sequence ID" value="NZ_BAAAJB010000092.1"/>
</dbReference>
<keyword evidence="3" id="KW-1185">Reference proteome</keyword>
<evidence type="ECO:0000256" key="1">
    <source>
        <dbReference type="SAM" id="MobiDB-lite"/>
    </source>
</evidence>
<evidence type="ECO:0000313" key="2">
    <source>
        <dbReference type="EMBL" id="USY19398.1"/>
    </source>
</evidence>
<organism evidence="2 3">
    <name type="scientific">Nocardiopsis exhalans</name>
    <dbReference type="NCBI Taxonomy" id="163604"/>
    <lineage>
        <taxon>Bacteria</taxon>
        <taxon>Bacillati</taxon>
        <taxon>Actinomycetota</taxon>
        <taxon>Actinomycetes</taxon>
        <taxon>Streptosporangiales</taxon>
        <taxon>Nocardiopsidaceae</taxon>
        <taxon>Nocardiopsis</taxon>
    </lineage>
</organism>
<sequence length="97" mass="10981">MKFEFIPEEEWDTLPEPDPEQAPEGEQPPPPAVLISVAAERMHTRARFDFDRLHTSLNQMRYTVQTALPQPELSFADTNPELGVDVFRPEAFGGSRG</sequence>
<feature type="compositionally biased region" description="Acidic residues" evidence="1">
    <location>
        <begin position="1"/>
        <end position="23"/>
    </location>
</feature>
<name>A0ABY5D7D9_9ACTN</name>
<dbReference type="EMBL" id="CP099837">
    <property type="protein sequence ID" value="USY19398.1"/>
    <property type="molecule type" value="Genomic_DNA"/>
</dbReference>
<reference evidence="2" key="1">
    <citation type="submission" date="2022-06" db="EMBL/GenBank/DDBJ databases">
        <authorList>
            <person name="Ping M."/>
        </authorList>
    </citation>
    <scope>NUCLEOTIDE SEQUENCE</scope>
    <source>
        <strain evidence="2">JCM11759T</strain>
    </source>
</reference>
<proteinExistence type="predicted"/>
<feature type="region of interest" description="Disordered" evidence="1">
    <location>
        <begin position="1"/>
        <end position="31"/>
    </location>
</feature>
<protein>
    <submittedName>
        <fullName evidence="2">Uncharacterized protein</fullName>
    </submittedName>
</protein>
<evidence type="ECO:0000313" key="3">
    <source>
        <dbReference type="Proteomes" id="UP001055940"/>
    </source>
</evidence>
<accession>A0ABY5D7D9</accession>
<dbReference type="Proteomes" id="UP001055940">
    <property type="component" value="Chromosome"/>
</dbReference>